<comment type="caution">
    <text evidence="1">The sequence shown here is derived from an EMBL/GenBank/DDBJ whole genome shotgun (WGS) entry which is preliminary data.</text>
</comment>
<dbReference type="EMBL" id="JAAAID010000562">
    <property type="protein sequence ID" value="KAG0016128.1"/>
    <property type="molecule type" value="Genomic_DNA"/>
</dbReference>
<evidence type="ECO:0008006" key="3">
    <source>
        <dbReference type="Google" id="ProtNLM"/>
    </source>
</evidence>
<dbReference type="Gene3D" id="3.40.50.80">
    <property type="entry name" value="Nucleotide-binding domain of ferredoxin-NADP reductase (FNR) module"/>
    <property type="match status" value="1"/>
</dbReference>
<evidence type="ECO:0000313" key="2">
    <source>
        <dbReference type="Proteomes" id="UP000703661"/>
    </source>
</evidence>
<sequence length="193" mass="21328">MDLLQARRLQKTSNCAVEVIWCVHDPDEVQWFQRELEVILDAAQGYLDAPEKDKEDIDLISAEVSETPIRILIHHTVLAPCDQESIMVQAPTVPTSPVGHISATGIAAPSTATTAETALNAPFAGDERVGWIKSRLNVIEYTRRQIEETPREKILEIVGCGPALMLAELHNVVAATEALSGCRVNLHTERFRI</sequence>
<proteinExistence type="predicted"/>
<name>A0A9P6MXE5_9FUNG</name>
<keyword evidence="2" id="KW-1185">Reference proteome</keyword>
<dbReference type="AlphaFoldDB" id="A0A9P6MXE5"/>
<protein>
    <recommendedName>
        <fullName evidence="3">Ferric reductase NAD binding domain-containing protein</fullName>
    </recommendedName>
</protein>
<gene>
    <name evidence="1" type="ORF">BGZ80_009418</name>
</gene>
<dbReference type="Proteomes" id="UP000703661">
    <property type="component" value="Unassembled WGS sequence"/>
</dbReference>
<evidence type="ECO:0000313" key="1">
    <source>
        <dbReference type="EMBL" id="KAG0016128.1"/>
    </source>
</evidence>
<reference evidence="1" key="1">
    <citation type="journal article" date="2020" name="Fungal Divers.">
        <title>Resolving the Mortierellaceae phylogeny through synthesis of multi-gene phylogenetics and phylogenomics.</title>
        <authorList>
            <person name="Vandepol N."/>
            <person name="Liber J."/>
            <person name="Desiro A."/>
            <person name="Na H."/>
            <person name="Kennedy M."/>
            <person name="Barry K."/>
            <person name="Grigoriev I.V."/>
            <person name="Miller A.N."/>
            <person name="O'Donnell K."/>
            <person name="Stajich J.E."/>
            <person name="Bonito G."/>
        </authorList>
    </citation>
    <scope>NUCLEOTIDE SEQUENCE</scope>
    <source>
        <strain evidence="1">NRRL 2769</strain>
    </source>
</reference>
<organism evidence="1 2">
    <name type="scientific">Entomortierella chlamydospora</name>
    <dbReference type="NCBI Taxonomy" id="101097"/>
    <lineage>
        <taxon>Eukaryota</taxon>
        <taxon>Fungi</taxon>
        <taxon>Fungi incertae sedis</taxon>
        <taxon>Mucoromycota</taxon>
        <taxon>Mortierellomycotina</taxon>
        <taxon>Mortierellomycetes</taxon>
        <taxon>Mortierellales</taxon>
        <taxon>Mortierellaceae</taxon>
        <taxon>Entomortierella</taxon>
    </lineage>
</organism>
<accession>A0A9P6MXE5</accession>
<dbReference type="InterPro" id="IPR039261">
    <property type="entry name" value="FNR_nucleotide-bd"/>
</dbReference>